<dbReference type="SMART" id="SM00487">
    <property type="entry name" value="DEXDc"/>
    <property type="match status" value="1"/>
</dbReference>
<dbReference type="AlphaFoldDB" id="A0A4D7CTH0"/>
<protein>
    <recommendedName>
        <fullName evidence="6">ATP-dependent DNA helicase RecQ</fullName>
    </recommendedName>
    <alternativeName>
        <fullName evidence="7">DNA 3'-5' helicase RecQ</fullName>
    </alternativeName>
</protein>
<dbReference type="InterPro" id="IPR027417">
    <property type="entry name" value="P-loop_NTPase"/>
</dbReference>
<reference evidence="8 9" key="1">
    <citation type="submission" date="2019-04" db="EMBL/GenBank/DDBJ databases">
        <title>Vagococcus sp. nov., isolated from faeces of yaks (Bos grunniens).</title>
        <authorList>
            <person name="Ge Y."/>
        </authorList>
    </citation>
    <scope>NUCLEOTIDE SEQUENCE [LARGE SCALE GENOMIC DNA]</scope>
    <source>
        <strain evidence="8 9">MN-17</strain>
    </source>
</reference>
<keyword evidence="3 8" id="KW-0347">Helicase</keyword>
<dbReference type="Pfam" id="PF16124">
    <property type="entry name" value="RecQ_Zn_bind"/>
    <property type="match status" value="1"/>
</dbReference>
<evidence type="ECO:0000256" key="4">
    <source>
        <dbReference type="ARBA" id="ARBA00022840"/>
    </source>
</evidence>
<organism evidence="8 9">
    <name type="scientific">Vagococcus zengguangii</name>
    <dbReference type="NCBI Taxonomy" id="2571750"/>
    <lineage>
        <taxon>Bacteria</taxon>
        <taxon>Bacillati</taxon>
        <taxon>Bacillota</taxon>
        <taxon>Bacilli</taxon>
        <taxon>Lactobacillales</taxon>
        <taxon>Enterococcaceae</taxon>
        <taxon>Vagococcus</taxon>
    </lineage>
</organism>
<dbReference type="InterPro" id="IPR001650">
    <property type="entry name" value="Helicase_C-like"/>
</dbReference>
<dbReference type="Proteomes" id="UP000298615">
    <property type="component" value="Chromosome"/>
</dbReference>
<dbReference type="PANTHER" id="PTHR13710">
    <property type="entry name" value="DNA HELICASE RECQ FAMILY MEMBER"/>
    <property type="match status" value="1"/>
</dbReference>
<dbReference type="GO" id="GO:0005737">
    <property type="term" value="C:cytoplasm"/>
    <property type="evidence" value="ECO:0007669"/>
    <property type="project" value="TreeGrafter"/>
</dbReference>
<keyword evidence="2" id="KW-0378">Hydrolase</keyword>
<dbReference type="GO" id="GO:0030894">
    <property type="term" value="C:replisome"/>
    <property type="evidence" value="ECO:0007669"/>
    <property type="project" value="TreeGrafter"/>
</dbReference>
<dbReference type="KEGG" id="vao:FA707_05650"/>
<keyword evidence="1" id="KW-0547">Nucleotide-binding</keyword>
<dbReference type="InterPro" id="IPR002464">
    <property type="entry name" value="DNA/RNA_helicase_DEAH_CS"/>
</dbReference>
<evidence type="ECO:0000256" key="6">
    <source>
        <dbReference type="ARBA" id="ARBA00044535"/>
    </source>
</evidence>
<gene>
    <name evidence="8" type="ORF">FA707_05650</name>
</gene>
<dbReference type="GO" id="GO:0043590">
    <property type="term" value="C:bacterial nucleoid"/>
    <property type="evidence" value="ECO:0007669"/>
    <property type="project" value="TreeGrafter"/>
</dbReference>
<keyword evidence="9" id="KW-1185">Reference proteome</keyword>
<keyword evidence="5" id="KW-0238">DNA-binding</keyword>
<name>A0A4D7CTH0_9ENTE</name>
<dbReference type="PANTHER" id="PTHR13710:SF84">
    <property type="entry name" value="ATP-DEPENDENT DNA HELICASE RECS-RELATED"/>
    <property type="match status" value="1"/>
</dbReference>
<evidence type="ECO:0000313" key="9">
    <source>
        <dbReference type="Proteomes" id="UP000298615"/>
    </source>
</evidence>
<evidence type="ECO:0000256" key="5">
    <source>
        <dbReference type="ARBA" id="ARBA00023125"/>
    </source>
</evidence>
<dbReference type="NCBIfam" id="TIGR00614">
    <property type="entry name" value="recQ_fam"/>
    <property type="match status" value="1"/>
</dbReference>
<dbReference type="GO" id="GO:0006281">
    <property type="term" value="P:DNA repair"/>
    <property type="evidence" value="ECO:0007669"/>
    <property type="project" value="TreeGrafter"/>
</dbReference>
<dbReference type="GO" id="GO:0016787">
    <property type="term" value="F:hydrolase activity"/>
    <property type="evidence" value="ECO:0007669"/>
    <property type="project" value="UniProtKB-KW"/>
</dbReference>
<dbReference type="GO" id="GO:0006310">
    <property type="term" value="P:DNA recombination"/>
    <property type="evidence" value="ECO:0007669"/>
    <property type="project" value="InterPro"/>
</dbReference>
<dbReference type="PROSITE" id="PS51194">
    <property type="entry name" value="HELICASE_CTER"/>
    <property type="match status" value="1"/>
</dbReference>
<dbReference type="CDD" id="cd17920">
    <property type="entry name" value="DEXHc_RecQ"/>
    <property type="match status" value="1"/>
</dbReference>
<dbReference type="InterPro" id="IPR032284">
    <property type="entry name" value="RecQ_Zn-bd"/>
</dbReference>
<dbReference type="OrthoDB" id="9763310at2"/>
<dbReference type="Gene3D" id="3.40.50.300">
    <property type="entry name" value="P-loop containing nucleotide triphosphate hydrolases"/>
    <property type="match status" value="2"/>
</dbReference>
<evidence type="ECO:0000256" key="7">
    <source>
        <dbReference type="ARBA" id="ARBA00044550"/>
    </source>
</evidence>
<accession>A0A4D7CTH0</accession>
<dbReference type="InterPro" id="IPR011545">
    <property type="entry name" value="DEAD/DEAH_box_helicase_dom"/>
</dbReference>
<evidence type="ECO:0000256" key="1">
    <source>
        <dbReference type="ARBA" id="ARBA00022741"/>
    </source>
</evidence>
<dbReference type="GO" id="GO:0003677">
    <property type="term" value="F:DNA binding"/>
    <property type="evidence" value="ECO:0007669"/>
    <property type="project" value="UniProtKB-KW"/>
</dbReference>
<proteinExistence type="predicted"/>
<dbReference type="PROSITE" id="PS51192">
    <property type="entry name" value="HELICASE_ATP_BIND_1"/>
    <property type="match status" value="1"/>
</dbReference>
<dbReference type="EMBL" id="CP039712">
    <property type="protein sequence ID" value="QCI86483.1"/>
    <property type="molecule type" value="Genomic_DNA"/>
</dbReference>
<keyword evidence="4" id="KW-0067">ATP-binding</keyword>
<evidence type="ECO:0000313" key="8">
    <source>
        <dbReference type="EMBL" id="QCI86483.1"/>
    </source>
</evidence>
<evidence type="ECO:0000256" key="2">
    <source>
        <dbReference type="ARBA" id="ARBA00022801"/>
    </source>
</evidence>
<dbReference type="InterPro" id="IPR014001">
    <property type="entry name" value="Helicase_ATP-bd"/>
</dbReference>
<dbReference type="GO" id="GO:0009378">
    <property type="term" value="F:four-way junction helicase activity"/>
    <property type="evidence" value="ECO:0007669"/>
    <property type="project" value="TreeGrafter"/>
</dbReference>
<dbReference type="Pfam" id="PF00271">
    <property type="entry name" value="Helicase_C"/>
    <property type="match status" value="1"/>
</dbReference>
<sequence>MDQVFNVLKQRFGHQTFRPGQEKTIRAILDEQQVVSVLPTGTGKSLCYQLPSYLLNGQVIIVSPLISLMEDQVRSLIKHGEKHVVAINSQLSLEERQWVFQRLNQYRFIFVTPESLMNRELINRLKHLSISMFVVDEAHCISTWGIDFRPDYERLYSVIKELSYPKVLALTATATSQVLMDIKEKLFNMSLPIQTINTSVNRPNIYYHVEEMQATATKNEWLRVFVSRYQGPGMIYCTTRKDTEAVSQFLKEKTSLKVAYYHGGMNGVERANIQQQFIQGSLDCLVATSAFGMGVDKGNIRYVIHYQLPNSLESYVQESGRAGRDGQQSVSIVLYDENDQRIHHYFRKELENEWQTYAQLTEMEDISKDSYSDIQTKWFDYQEKERFSKEELENRIKQRLQDKQNQVNQMLFFLNTNACRREVILKYFGHESIEAQEICCDNCNEFSQEGLPIGLYGEKLKNHQQKIKKPEEIIKKLFNS</sequence>
<dbReference type="GO" id="GO:0005524">
    <property type="term" value="F:ATP binding"/>
    <property type="evidence" value="ECO:0007669"/>
    <property type="project" value="UniProtKB-KW"/>
</dbReference>
<dbReference type="SMART" id="SM00490">
    <property type="entry name" value="HELICc"/>
    <property type="match status" value="1"/>
</dbReference>
<dbReference type="Pfam" id="PF00270">
    <property type="entry name" value="DEAD"/>
    <property type="match status" value="1"/>
</dbReference>
<dbReference type="InterPro" id="IPR004589">
    <property type="entry name" value="DNA_helicase_ATP-dep_RecQ"/>
</dbReference>
<dbReference type="PROSITE" id="PS00690">
    <property type="entry name" value="DEAH_ATP_HELICASE"/>
    <property type="match status" value="1"/>
</dbReference>
<evidence type="ECO:0000256" key="3">
    <source>
        <dbReference type="ARBA" id="ARBA00022806"/>
    </source>
</evidence>
<dbReference type="RefSeq" id="WP_136953314.1">
    <property type="nucleotide sequence ID" value="NZ_CP039712.1"/>
</dbReference>
<dbReference type="SUPFAM" id="SSF52540">
    <property type="entry name" value="P-loop containing nucleoside triphosphate hydrolases"/>
    <property type="match status" value="1"/>
</dbReference>
<dbReference type="GO" id="GO:0043138">
    <property type="term" value="F:3'-5' DNA helicase activity"/>
    <property type="evidence" value="ECO:0007669"/>
    <property type="project" value="TreeGrafter"/>
</dbReference>